<protein>
    <submittedName>
        <fullName evidence="2">Beta-mannosidase</fullName>
    </submittedName>
</protein>
<evidence type="ECO:0000256" key="1">
    <source>
        <dbReference type="SAM" id="SignalP"/>
    </source>
</evidence>
<reference evidence="2 3" key="1">
    <citation type="journal article" date="2018" name="Plant J.">
        <title>Genome sequences of Chlorella sorokiniana UTEX 1602 and Micractinium conductrix SAG 241.80: implications to maltose excretion by a green alga.</title>
        <authorList>
            <person name="Arriola M.B."/>
            <person name="Velmurugan N."/>
            <person name="Zhang Y."/>
            <person name="Plunkett M.H."/>
            <person name="Hondzo H."/>
            <person name="Barney B.M."/>
        </authorList>
    </citation>
    <scope>NUCLEOTIDE SEQUENCE [LARGE SCALE GENOMIC DNA]</scope>
    <source>
        <strain evidence="3">UTEX 1602</strain>
    </source>
</reference>
<keyword evidence="1" id="KW-0732">Signal</keyword>
<organism evidence="2 3">
    <name type="scientific">Chlorella sorokiniana</name>
    <name type="common">Freshwater green alga</name>
    <dbReference type="NCBI Taxonomy" id="3076"/>
    <lineage>
        <taxon>Eukaryota</taxon>
        <taxon>Viridiplantae</taxon>
        <taxon>Chlorophyta</taxon>
        <taxon>core chlorophytes</taxon>
        <taxon>Trebouxiophyceae</taxon>
        <taxon>Chlorellales</taxon>
        <taxon>Chlorellaceae</taxon>
        <taxon>Chlorella clade</taxon>
        <taxon>Chlorella</taxon>
    </lineage>
</organism>
<dbReference type="OrthoDB" id="10606067at2759"/>
<accession>A0A2P6TMF2</accession>
<dbReference type="Proteomes" id="UP000239899">
    <property type="component" value="Unassembled WGS sequence"/>
</dbReference>
<evidence type="ECO:0000313" key="2">
    <source>
        <dbReference type="EMBL" id="PRW45508.1"/>
    </source>
</evidence>
<name>A0A2P6TMF2_CHLSO</name>
<sequence>MRFLAMFLARLLSFNDSVPINHFEDPANDQRVGGEGETVELGQGPLLFGARSHPDVTSFCTRLQVNNIVGMESPLRATAEACINGSRHLLRAFQLTKRVKVTAAGRTQRQGGLLQDGARAIFNLHPAVKAAAFKINPVAERHYNYVIGCIQHFAAARGWRVASLKVLENVVPGWTAYRLGRPAYMHAAFHLPLGQDCDSGVLVEMGAASGAAAERAIISDERGQAVLCTSLTGTEAPGWRFADAVRGHCLSVIVDFVHAHALG</sequence>
<feature type="signal peptide" evidence="1">
    <location>
        <begin position="1"/>
        <end position="17"/>
    </location>
</feature>
<feature type="chain" id="PRO_5015198865" evidence="1">
    <location>
        <begin position="18"/>
        <end position="263"/>
    </location>
</feature>
<gene>
    <name evidence="2" type="ORF">C2E21_6041</name>
</gene>
<evidence type="ECO:0000313" key="3">
    <source>
        <dbReference type="Proteomes" id="UP000239899"/>
    </source>
</evidence>
<keyword evidence="3" id="KW-1185">Reference proteome</keyword>
<dbReference type="AlphaFoldDB" id="A0A2P6TMF2"/>
<comment type="caution">
    <text evidence="2">The sequence shown here is derived from an EMBL/GenBank/DDBJ whole genome shotgun (WGS) entry which is preliminary data.</text>
</comment>
<dbReference type="EMBL" id="LHPG02000011">
    <property type="protein sequence ID" value="PRW45508.1"/>
    <property type="molecule type" value="Genomic_DNA"/>
</dbReference>
<proteinExistence type="predicted"/>